<dbReference type="Proteomes" id="UP000326354">
    <property type="component" value="Chromosome"/>
</dbReference>
<accession>A0A5S9IKN5</accession>
<sequence>MYKYALTRKPGENFHSGQTEAQLGAPQQSLVLQQHQTYCEALRKCNIDVQILEAHQDYPDAPFVEDTAVVTENLAIITRLGAKSRQGEEQSIREQLSQHKRIEVIDSGTIEGGDVMRIDNHFFIGISRRTNEEGAKQLGDILRKQGYTWEMVPVPTQLHLKTGVTYIGEGILVMTQEFANSPAFSKYDKIVVTDSETYAANCLWINNTVIMPKDFPLTKAQLSGRDVIELDMSEFRKMDGGLTCLSLLW</sequence>
<keyword evidence="2" id="KW-0378">Hydrolase</keyword>
<dbReference type="GO" id="GO:0016403">
    <property type="term" value="F:dimethylargininase activity"/>
    <property type="evidence" value="ECO:0007669"/>
    <property type="project" value="TreeGrafter"/>
</dbReference>
<dbReference type="AlphaFoldDB" id="A0A5S9IKN5"/>
<evidence type="ECO:0000313" key="4">
    <source>
        <dbReference type="EMBL" id="BBM82345.1"/>
    </source>
</evidence>
<name>A0A5S9IKN5_UABAM</name>
<dbReference type="KEGG" id="uam:UABAM_00688"/>
<dbReference type="EMBL" id="AP019860">
    <property type="protein sequence ID" value="BBM82345.1"/>
    <property type="molecule type" value="Genomic_DNA"/>
</dbReference>
<proteinExistence type="inferred from homology"/>
<evidence type="ECO:0000313" key="5">
    <source>
        <dbReference type="Proteomes" id="UP000326354"/>
    </source>
</evidence>
<dbReference type="Gene3D" id="3.75.10.10">
    <property type="entry name" value="L-arginine/glycine Amidinotransferase, Chain A"/>
    <property type="match status" value="1"/>
</dbReference>
<dbReference type="RefSeq" id="WP_151966592.1">
    <property type="nucleotide sequence ID" value="NZ_AP019860.1"/>
</dbReference>
<dbReference type="InterPro" id="IPR033199">
    <property type="entry name" value="DDAH-like"/>
</dbReference>
<organism evidence="4 5">
    <name type="scientific">Uabimicrobium amorphum</name>
    <dbReference type="NCBI Taxonomy" id="2596890"/>
    <lineage>
        <taxon>Bacteria</taxon>
        <taxon>Pseudomonadati</taxon>
        <taxon>Planctomycetota</taxon>
        <taxon>Candidatus Uabimicrobiia</taxon>
        <taxon>Candidatus Uabimicrobiales</taxon>
        <taxon>Candidatus Uabimicrobiaceae</taxon>
        <taxon>Candidatus Uabimicrobium</taxon>
    </lineage>
</organism>
<feature type="active site" description="Nucleophile" evidence="3">
    <location>
        <position position="244"/>
    </location>
</feature>
<evidence type="ECO:0000256" key="2">
    <source>
        <dbReference type="ARBA" id="ARBA00022801"/>
    </source>
</evidence>
<gene>
    <name evidence="4" type="ORF">UABAM_00688</name>
</gene>
<dbReference type="SUPFAM" id="SSF55909">
    <property type="entry name" value="Pentein"/>
    <property type="match status" value="1"/>
</dbReference>
<reference evidence="4 5" key="1">
    <citation type="submission" date="2019-08" db="EMBL/GenBank/DDBJ databases">
        <title>Complete genome sequence of Candidatus Uab amorphum.</title>
        <authorList>
            <person name="Shiratori T."/>
            <person name="Suzuki S."/>
            <person name="Kakizawa Y."/>
            <person name="Ishida K."/>
        </authorList>
    </citation>
    <scope>NUCLEOTIDE SEQUENCE [LARGE SCALE GENOMIC DNA]</scope>
    <source>
        <strain evidence="4 5">SRT547</strain>
    </source>
</reference>
<dbReference type="GO" id="GO:0006525">
    <property type="term" value="P:arginine metabolic process"/>
    <property type="evidence" value="ECO:0007669"/>
    <property type="project" value="TreeGrafter"/>
</dbReference>
<feature type="active site" description="Proton donor" evidence="3">
    <location>
        <position position="159"/>
    </location>
</feature>
<evidence type="ECO:0000256" key="1">
    <source>
        <dbReference type="ARBA" id="ARBA00008532"/>
    </source>
</evidence>
<dbReference type="GO" id="GO:0045429">
    <property type="term" value="P:positive regulation of nitric oxide biosynthetic process"/>
    <property type="evidence" value="ECO:0007669"/>
    <property type="project" value="TreeGrafter"/>
</dbReference>
<dbReference type="PANTHER" id="PTHR12737:SF9">
    <property type="entry name" value="DIMETHYLARGININASE"/>
    <property type="match status" value="1"/>
</dbReference>
<protein>
    <submittedName>
        <fullName evidence="4">Dimethylargininase</fullName>
    </submittedName>
</protein>
<keyword evidence="5" id="KW-1185">Reference proteome</keyword>
<dbReference type="GO" id="GO:0016597">
    <property type="term" value="F:amino acid binding"/>
    <property type="evidence" value="ECO:0007669"/>
    <property type="project" value="TreeGrafter"/>
</dbReference>
<dbReference type="PANTHER" id="PTHR12737">
    <property type="entry name" value="DIMETHYLARGININE DIMETHYLAMINOHYDROLASE"/>
    <property type="match status" value="1"/>
</dbReference>
<dbReference type="OrthoDB" id="9790596at2"/>
<dbReference type="Pfam" id="PF19420">
    <property type="entry name" value="DDAH_eukar"/>
    <property type="match status" value="1"/>
</dbReference>
<evidence type="ECO:0000256" key="3">
    <source>
        <dbReference type="PIRSR" id="PIRSR633199-1"/>
    </source>
</evidence>
<dbReference type="GO" id="GO:0000052">
    <property type="term" value="P:citrulline metabolic process"/>
    <property type="evidence" value="ECO:0007669"/>
    <property type="project" value="TreeGrafter"/>
</dbReference>
<comment type="similarity">
    <text evidence="1">Belongs to the DDAH family.</text>
</comment>